<evidence type="ECO:0000256" key="4">
    <source>
        <dbReference type="ARBA" id="ARBA00022801"/>
    </source>
</evidence>
<comment type="similarity">
    <text evidence="2">Belongs to the glycosyl hydrolase 81 family.</text>
</comment>
<name>A0A2K3PCE2_TRIPR</name>
<dbReference type="PROSITE" id="PS52008">
    <property type="entry name" value="GH81"/>
    <property type="match status" value="1"/>
</dbReference>
<evidence type="ECO:0000256" key="8">
    <source>
        <dbReference type="ARBA" id="ARBA00023326"/>
    </source>
</evidence>
<feature type="domain" description="Glycosyl hydrolase family 81 N-terminal" evidence="10">
    <location>
        <begin position="64"/>
        <end position="125"/>
    </location>
</feature>
<reference evidence="12 13" key="2">
    <citation type="journal article" date="2017" name="Front. Plant Sci.">
        <title>Gene Classification and Mining of Molecular Markers Useful in Red Clover (Trifolium pratense) Breeding.</title>
        <authorList>
            <person name="Istvanek J."/>
            <person name="Dluhosova J."/>
            <person name="Dluhos P."/>
            <person name="Patkova L."/>
            <person name="Nedelnik J."/>
            <person name="Repkova J."/>
        </authorList>
    </citation>
    <scope>NUCLEOTIDE SEQUENCE [LARGE SCALE GENOMIC DNA]</scope>
    <source>
        <strain evidence="13">cv. Tatra</strain>
        <tissue evidence="12">Young leaves</tissue>
    </source>
</reference>
<evidence type="ECO:0000313" key="13">
    <source>
        <dbReference type="Proteomes" id="UP000236291"/>
    </source>
</evidence>
<comment type="caution">
    <text evidence="12">The sequence shown here is derived from an EMBL/GenBank/DDBJ whole genome shotgun (WGS) entry which is preliminary data.</text>
</comment>
<evidence type="ECO:0000259" key="10">
    <source>
        <dbReference type="Pfam" id="PF03639"/>
    </source>
</evidence>
<feature type="domain" description="Glycosyl hydrolase family 81 C-terminal" evidence="11">
    <location>
        <begin position="132"/>
        <end position="282"/>
    </location>
</feature>
<evidence type="ECO:0000256" key="7">
    <source>
        <dbReference type="ARBA" id="ARBA00023316"/>
    </source>
</evidence>
<dbReference type="Pfam" id="PF03639">
    <property type="entry name" value="Glyco_hydro_81"/>
    <property type="match status" value="1"/>
</dbReference>
<protein>
    <recommendedName>
        <fullName evidence="3">glucan endo-1,3-beta-D-glucosidase</fullName>
        <ecNumber evidence="3">3.2.1.39</ecNumber>
    </recommendedName>
</protein>
<dbReference type="GO" id="GO:0042973">
    <property type="term" value="F:glucan endo-1,3-beta-D-glucosidase activity"/>
    <property type="evidence" value="ECO:0007669"/>
    <property type="project" value="UniProtKB-EC"/>
</dbReference>
<evidence type="ECO:0000256" key="3">
    <source>
        <dbReference type="ARBA" id="ARBA00012780"/>
    </source>
</evidence>
<dbReference type="Proteomes" id="UP000236291">
    <property type="component" value="Unassembled WGS sequence"/>
</dbReference>
<accession>A0A2K3PCE2</accession>
<keyword evidence="5" id="KW-0119">Carbohydrate metabolism</keyword>
<evidence type="ECO:0000256" key="1">
    <source>
        <dbReference type="ARBA" id="ARBA00000382"/>
    </source>
</evidence>
<evidence type="ECO:0000313" key="12">
    <source>
        <dbReference type="EMBL" id="PNY12949.1"/>
    </source>
</evidence>
<dbReference type="EC" id="3.2.1.39" evidence="3"/>
<evidence type="ECO:0000256" key="2">
    <source>
        <dbReference type="ARBA" id="ARBA00010730"/>
    </source>
</evidence>
<keyword evidence="9" id="KW-0472">Membrane</keyword>
<keyword evidence="7" id="KW-0961">Cell wall biogenesis/degradation</keyword>
<dbReference type="PANTHER" id="PTHR31983:SF22">
    <property type="entry name" value="GLUCAN ENDO-1,3-BETA-D-GLUCOSIDASE"/>
    <property type="match status" value="1"/>
</dbReference>
<keyword evidence="9" id="KW-1133">Transmembrane helix</keyword>
<sequence>MDVITNPNNRKWFSSLVQIVFVVVVVCVGVDVVVGIVNRETCSDTAVRKREGSASVNPITKHGWEKRGSGDLLLLANPLHIQLLCDIIDCDVTVLTGFKYKSIDGDLVGILGDSWFLKTDPVYVTWHSTNGVKKEYHKEIVYALLKDVEEIDSSAITTTSSYFYGKLIARAARLALIAEEVFLFDMILKVKIKKFLKETIEPWLDGTFNGNGFLYDHKWGGIVTKQGCADSNDYIGTEFYNAQLNQLGYFLYGIAVLVKLDPDWGRKFKPQAYSLMEDFMNLNIILQISNLIVTPYNLPPEMCPIDSPKEIIHQGGKIVLIP</sequence>
<keyword evidence="4" id="KW-0378">Hydrolase</keyword>
<dbReference type="PANTHER" id="PTHR31983">
    <property type="entry name" value="ENDO-1,3(4)-BETA-GLUCANASE 1"/>
    <property type="match status" value="1"/>
</dbReference>
<dbReference type="GO" id="GO:0052861">
    <property type="term" value="F:endo-1,3(4)-beta-glucanase activity"/>
    <property type="evidence" value="ECO:0007669"/>
    <property type="project" value="InterPro"/>
</dbReference>
<gene>
    <name evidence="12" type="ORF">L195_g009594</name>
</gene>
<evidence type="ECO:0000259" key="11">
    <source>
        <dbReference type="Pfam" id="PF17652"/>
    </source>
</evidence>
<feature type="transmembrane region" description="Helical" evidence="9">
    <location>
        <begin position="12"/>
        <end position="37"/>
    </location>
</feature>
<dbReference type="GO" id="GO:0000272">
    <property type="term" value="P:polysaccharide catabolic process"/>
    <property type="evidence" value="ECO:0007669"/>
    <property type="project" value="UniProtKB-KW"/>
</dbReference>
<organism evidence="12 13">
    <name type="scientific">Trifolium pratense</name>
    <name type="common">Red clover</name>
    <dbReference type="NCBI Taxonomy" id="57577"/>
    <lineage>
        <taxon>Eukaryota</taxon>
        <taxon>Viridiplantae</taxon>
        <taxon>Streptophyta</taxon>
        <taxon>Embryophyta</taxon>
        <taxon>Tracheophyta</taxon>
        <taxon>Spermatophyta</taxon>
        <taxon>Magnoliopsida</taxon>
        <taxon>eudicotyledons</taxon>
        <taxon>Gunneridae</taxon>
        <taxon>Pentapetalae</taxon>
        <taxon>rosids</taxon>
        <taxon>fabids</taxon>
        <taxon>Fabales</taxon>
        <taxon>Fabaceae</taxon>
        <taxon>Papilionoideae</taxon>
        <taxon>50 kb inversion clade</taxon>
        <taxon>NPAAA clade</taxon>
        <taxon>Hologalegina</taxon>
        <taxon>IRL clade</taxon>
        <taxon>Trifolieae</taxon>
        <taxon>Trifolium</taxon>
    </lineage>
</organism>
<dbReference type="InterPro" id="IPR040451">
    <property type="entry name" value="GH81_N"/>
</dbReference>
<dbReference type="InterPro" id="IPR040720">
    <property type="entry name" value="GH81_C"/>
</dbReference>
<evidence type="ECO:0000256" key="5">
    <source>
        <dbReference type="ARBA" id="ARBA00023277"/>
    </source>
</evidence>
<reference evidence="12 13" key="1">
    <citation type="journal article" date="2014" name="Am. J. Bot.">
        <title>Genome assembly and annotation for red clover (Trifolium pratense; Fabaceae).</title>
        <authorList>
            <person name="Istvanek J."/>
            <person name="Jaros M."/>
            <person name="Krenek A."/>
            <person name="Repkova J."/>
        </authorList>
    </citation>
    <scope>NUCLEOTIDE SEQUENCE [LARGE SCALE GENOMIC DNA]</scope>
    <source>
        <strain evidence="13">cv. Tatra</strain>
        <tissue evidence="12">Young leaves</tissue>
    </source>
</reference>
<dbReference type="Pfam" id="PF17652">
    <property type="entry name" value="Glyco_hydro81C"/>
    <property type="match status" value="1"/>
</dbReference>
<dbReference type="AlphaFoldDB" id="A0A2K3PCE2"/>
<dbReference type="InterPro" id="IPR005200">
    <property type="entry name" value="Endo-beta-glucanase"/>
</dbReference>
<dbReference type="GO" id="GO:0071555">
    <property type="term" value="P:cell wall organization"/>
    <property type="evidence" value="ECO:0007669"/>
    <property type="project" value="UniProtKB-KW"/>
</dbReference>
<keyword evidence="9" id="KW-0812">Transmembrane</keyword>
<comment type="catalytic activity">
    <reaction evidence="1">
        <text>Hydrolysis of (1-&gt;3)-beta-D-glucosidic linkages in (1-&gt;3)-beta-D-glucans.</text>
        <dbReference type="EC" id="3.2.1.39"/>
    </reaction>
</comment>
<keyword evidence="8" id="KW-0624">Polysaccharide degradation</keyword>
<dbReference type="EMBL" id="ASHM01005693">
    <property type="protein sequence ID" value="PNY12949.1"/>
    <property type="molecule type" value="Genomic_DNA"/>
</dbReference>
<evidence type="ECO:0000256" key="6">
    <source>
        <dbReference type="ARBA" id="ARBA00023295"/>
    </source>
</evidence>
<proteinExistence type="inferred from homology"/>
<keyword evidence="6" id="KW-0326">Glycosidase</keyword>
<evidence type="ECO:0000256" key="9">
    <source>
        <dbReference type="SAM" id="Phobius"/>
    </source>
</evidence>